<evidence type="ECO:0000256" key="1">
    <source>
        <dbReference type="SAM" id="Phobius"/>
    </source>
</evidence>
<keyword evidence="1" id="KW-1133">Transmembrane helix</keyword>
<keyword evidence="1" id="KW-0812">Transmembrane</keyword>
<feature type="transmembrane region" description="Helical" evidence="1">
    <location>
        <begin position="7"/>
        <end position="29"/>
    </location>
</feature>
<feature type="transmembrane region" description="Helical" evidence="1">
    <location>
        <begin position="73"/>
        <end position="99"/>
    </location>
</feature>
<dbReference type="Proteomes" id="UP000826616">
    <property type="component" value="Chromosome"/>
</dbReference>
<keyword evidence="1" id="KW-0472">Membrane</keyword>
<name>A0ABX8YAC1_ANETH</name>
<feature type="transmembrane region" description="Helical" evidence="1">
    <location>
        <begin position="119"/>
        <end position="139"/>
    </location>
</feature>
<dbReference type="RefSeq" id="WP_057897949.1">
    <property type="nucleotide sequence ID" value="NZ_CP080764.1"/>
</dbReference>
<evidence type="ECO:0000313" key="2">
    <source>
        <dbReference type="EMBL" id="QYY42054.1"/>
    </source>
</evidence>
<keyword evidence="3" id="KW-1185">Reference proteome</keyword>
<evidence type="ECO:0000313" key="3">
    <source>
        <dbReference type="Proteomes" id="UP000826616"/>
    </source>
</evidence>
<dbReference type="GeneID" id="97142576"/>
<gene>
    <name evidence="2" type="ORF">K3F53_14440</name>
</gene>
<sequence>MGKFINGWLMITLCYFTVFLVATTLYGLITGLPIDRYRIYSGTYLGILLIIVPYFLTGIYARMFFSHPVKSAFWLSVVPVVCEKVLIYFIGAVLLAAGGDGDTSGVTVMNFIEAEAAPYFTPVYVILGFLSIPFSMWIASRKKVSVQSM</sequence>
<feature type="transmembrane region" description="Helical" evidence="1">
    <location>
        <begin position="41"/>
        <end position="61"/>
    </location>
</feature>
<dbReference type="EMBL" id="CP080764">
    <property type="protein sequence ID" value="QYY42054.1"/>
    <property type="molecule type" value="Genomic_DNA"/>
</dbReference>
<reference evidence="2 3" key="1">
    <citation type="submission" date="2021-08" db="EMBL/GenBank/DDBJ databases">
        <title>Complete genome sequence of the strain Aneurinibacillus thermoaerophilus CCM 8960.</title>
        <authorList>
            <person name="Musilova J."/>
            <person name="Kourilova X."/>
            <person name="Pernicova I."/>
            <person name="Bezdicek M."/>
            <person name="Lengerova M."/>
            <person name="Obruca S."/>
            <person name="Sedlar K."/>
        </authorList>
    </citation>
    <scope>NUCLEOTIDE SEQUENCE [LARGE SCALE GENOMIC DNA]</scope>
    <source>
        <strain evidence="2 3">CCM 8960</strain>
    </source>
</reference>
<protein>
    <submittedName>
        <fullName evidence="2">Uncharacterized protein</fullName>
    </submittedName>
</protein>
<proteinExistence type="predicted"/>
<organism evidence="2 3">
    <name type="scientific">Aneurinibacillus thermoaerophilus</name>
    <dbReference type="NCBI Taxonomy" id="143495"/>
    <lineage>
        <taxon>Bacteria</taxon>
        <taxon>Bacillati</taxon>
        <taxon>Bacillota</taxon>
        <taxon>Bacilli</taxon>
        <taxon>Bacillales</taxon>
        <taxon>Paenibacillaceae</taxon>
        <taxon>Aneurinibacillus group</taxon>
        <taxon>Aneurinibacillus</taxon>
    </lineage>
</organism>
<accession>A0ABX8YAC1</accession>